<gene>
    <name evidence="1" type="ORF">A3H02_00220</name>
</gene>
<dbReference type="STRING" id="1801726.A3H02_00220"/>
<proteinExistence type="predicted"/>
<accession>A0A1G2F3I5</accession>
<evidence type="ECO:0000313" key="2">
    <source>
        <dbReference type="Proteomes" id="UP000176787"/>
    </source>
</evidence>
<reference evidence="1 2" key="1">
    <citation type="journal article" date="2016" name="Nat. Commun.">
        <title>Thousands of microbial genomes shed light on interconnected biogeochemical processes in an aquifer system.</title>
        <authorList>
            <person name="Anantharaman K."/>
            <person name="Brown C.T."/>
            <person name="Hug L.A."/>
            <person name="Sharon I."/>
            <person name="Castelle C.J."/>
            <person name="Probst A.J."/>
            <person name="Thomas B.C."/>
            <person name="Singh A."/>
            <person name="Wilkins M.J."/>
            <person name="Karaoz U."/>
            <person name="Brodie E.L."/>
            <person name="Williams K.H."/>
            <person name="Hubbard S.S."/>
            <person name="Banfield J.F."/>
        </authorList>
    </citation>
    <scope>NUCLEOTIDE SEQUENCE [LARGE SCALE GENOMIC DNA]</scope>
</reference>
<protein>
    <submittedName>
        <fullName evidence="1">Uncharacterized protein</fullName>
    </submittedName>
</protein>
<evidence type="ECO:0000313" key="1">
    <source>
        <dbReference type="EMBL" id="OGZ32553.1"/>
    </source>
</evidence>
<name>A0A1G2F3I5_9BACT</name>
<organism evidence="1 2">
    <name type="scientific">Candidatus Niyogibacteria bacterium RIFCSPLOWO2_12_FULL_41_13</name>
    <dbReference type="NCBI Taxonomy" id="1801726"/>
    <lineage>
        <taxon>Bacteria</taxon>
        <taxon>Candidatus Niyogiibacteriota</taxon>
    </lineage>
</organism>
<dbReference type="EMBL" id="MHMS01000006">
    <property type="protein sequence ID" value="OGZ32553.1"/>
    <property type="molecule type" value="Genomic_DNA"/>
</dbReference>
<sequence>MEINEEKLKSFIKKQSEETRRHFDIVAEDLRSDMKLLAESVGGIQEQLVILREMVAKNTEDIVMIKMNMEIIKNSLRKKVDFEEFEILTKRVALLESKIINRK</sequence>
<dbReference type="AlphaFoldDB" id="A0A1G2F3I5"/>
<dbReference type="Proteomes" id="UP000176787">
    <property type="component" value="Unassembled WGS sequence"/>
</dbReference>
<comment type="caution">
    <text evidence="1">The sequence shown here is derived from an EMBL/GenBank/DDBJ whole genome shotgun (WGS) entry which is preliminary data.</text>
</comment>